<evidence type="ECO:0000259" key="5">
    <source>
        <dbReference type="PROSITE" id="PS50800"/>
    </source>
</evidence>
<dbReference type="Proteomes" id="UP000887226">
    <property type="component" value="Unassembled WGS sequence"/>
</dbReference>
<dbReference type="PANTHER" id="PTHR45982">
    <property type="entry name" value="REGULATOR OF CHROMOSOME CONDENSATION"/>
    <property type="match status" value="1"/>
</dbReference>
<evidence type="ECO:0000256" key="2">
    <source>
        <dbReference type="ARBA" id="ARBA00022737"/>
    </source>
</evidence>
<dbReference type="Gene3D" id="2.130.10.30">
    <property type="entry name" value="Regulator of chromosome condensation 1/beta-lactamase-inhibitor protein II"/>
    <property type="match status" value="1"/>
</dbReference>
<dbReference type="AlphaFoldDB" id="A0A9P7Z5C7"/>
<gene>
    <name evidence="6" type="ORF">BJ878DRAFT_499418</name>
</gene>
<feature type="region of interest" description="Disordered" evidence="4">
    <location>
        <begin position="1"/>
        <end position="94"/>
    </location>
</feature>
<dbReference type="PRINTS" id="PR00633">
    <property type="entry name" value="RCCNDNSATION"/>
</dbReference>
<feature type="repeat" description="RCC1" evidence="3">
    <location>
        <begin position="538"/>
        <end position="601"/>
    </location>
</feature>
<feature type="region of interest" description="Disordered" evidence="4">
    <location>
        <begin position="316"/>
        <end position="344"/>
    </location>
</feature>
<name>A0A9P7Z5C7_9HELO</name>
<feature type="repeat" description="RCC1" evidence="3">
    <location>
        <begin position="370"/>
        <end position="425"/>
    </location>
</feature>
<feature type="compositionally biased region" description="Low complexity" evidence="4">
    <location>
        <begin position="21"/>
        <end position="30"/>
    </location>
</feature>
<dbReference type="InterPro" id="IPR051553">
    <property type="entry name" value="Ran_GTPase-activating"/>
</dbReference>
<reference evidence="6" key="1">
    <citation type="journal article" date="2021" name="IMA Fungus">
        <title>Genomic characterization of three marine fungi, including Emericellopsis atlantica sp. nov. with signatures of a generalist lifestyle and marine biomass degradation.</title>
        <authorList>
            <person name="Hagestad O.C."/>
            <person name="Hou L."/>
            <person name="Andersen J.H."/>
            <person name="Hansen E.H."/>
            <person name="Altermark B."/>
            <person name="Li C."/>
            <person name="Kuhnert E."/>
            <person name="Cox R.J."/>
            <person name="Crous P.W."/>
            <person name="Spatafora J.W."/>
            <person name="Lail K."/>
            <person name="Amirebrahimi M."/>
            <person name="Lipzen A."/>
            <person name="Pangilinan J."/>
            <person name="Andreopoulos W."/>
            <person name="Hayes R.D."/>
            <person name="Ng V."/>
            <person name="Grigoriev I.V."/>
            <person name="Jackson S.A."/>
            <person name="Sutton T.D.S."/>
            <person name="Dobson A.D.W."/>
            <person name="Rama T."/>
        </authorList>
    </citation>
    <scope>NUCLEOTIDE SEQUENCE</scope>
    <source>
        <strain evidence="6">TRa3180A</strain>
    </source>
</reference>
<keyword evidence="7" id="KW-1185">Reference proteome</keyword>
<feature type="compositionally biased region" description="Polar residues" evidence="4">
    <location>
        <begin position="57"/>
        <end position="74"/>
    </location>
</feature>
<evidence type="ECO:0000313" key="7">
    <source>
        <dbReference type="Proteomes" id="UP000887226"/>
    </source>
</evidence>
<dbReference type="Pfam" id="PF25390">
    <property type="entry name" value="WD40_RLD"/>
    <property type="match status" value="1"/>
</dbReference>
<feature type="repeat" description="RCC1" evidence="3">
    <location>
        <begin position="602"/>
        <end position="656"/>
    </location>
</feature>
<feature type="repeat" description="RCC1" evidence="3">
    <location>
        <begin position="481"/>
        <end position="537"/>
    </location>
</feature>
<keyword evidence="2" id="KW-0677">Repeat</keyword>
<dbReference type="InterPro" id="IPR058923">
    <property type="entry name" value="RCC1-like_dom"/>
</dbReference>
<dbReference type="Gene3D" id="1.10.720.30">
    <property type="entry name" value="SAP domain"/>
    <property type="match status" value="2"/>
</dbReference>
<comment type="caution">
    <text evidence="6">The sequence shown here is derived from an EMBL/GenBank/DDBJ whole genome shotgun (WGS) entry which is preliminary data.</text>
</comment>
<dbReference type="PROSITE" id="PS50012">
    <property type="entry name" value="RCC1_3"/>
    <property type="match status" value="6"/>
</dbReference>
<dbReference type="SUPFAM" id="SSF68906">
    <property type="entry name" value="SAP domain"/>
    <property type="match status" value="2"/>
</dbReference>
<dbReference type="OrthoDB" id="61110at2759"/>
<dbReference type="Pfam" id="PF02037">
    <property type="entry name" value="SAP"/>
    <property type="match status" value="2"/>
</dbReference>
<dbReference type="InterPro" id="IPR000408">
    <property type="entry name" value="Reg_chr_condens"/>
</dbReference>
<evidence type="ECO:0000256" key="1">
    <source>
        <dbReference type="ARBA" id="ARBA00022658"/>
    </source>
</evidence>
<evidence type="ECO:0000256" key="3">
    <source>
        <dbReference type="PROSITE-ProRule" id="PRU00235"/>
    </source>
</evidence>
<dbReference type="GO" id="GO:0005085">
    <property type="term" value="F:guanyl-nucleotide exchange factor activity"/>
    <property type="evidence" value="ECO:0007669"/>
    <property type="project" value="TreeGrafter"/>
</dbReference>
<feature type="repeat" description="RCC1" evidence="3">
    <location>
        <begin position="426"/>
        <end position="480"/>
    </location>
</feature>
<protein>
    <submittedName>
        <fullName evidence="6">Mitochondrial protein Fmp25</fullName>
    </submittedName>
</protein>
<dbReference type="SUPFAM" id="SSF50985">
    <property type="entry name" value="RCC1/BLIP-II"/>
    <property type="match status" value="1"/>
</dbReference>
<dbReference type="InterPro" id="IPR009091">
    <property type="entry name" value="RCC1/BLIP-II"/>
</dbReference>
<organism evidence="6 7">
    <name type="scientific">Calycina marina</name>
    <dbReference type="NCBI Taxonomy" id="1763456"/>
    <lineage>
        <taxon>Eukaryota</taxon>
        <taxon>Fungi</taxon>
        <taxon>Dikarya</taxon>
        <taxon>Ascomycota</taxon>
        <taxon>Pezizomycotina</taxon>
        <taxon>Leotiomycetes</taxon>
        <taxon>Helotiales</taxon>
        <taxon>Pezizellaceae</taxon>
        <taxon>Calycina</taxon>
    </lineage>
</organism>
<evidence type="ECO:0000256" key="4">
    <source>
        <dbReference type="SAM" id="MobiDB-lite"/>
    </source>
</evidence>
<dbReference type="InterPro" id="IPR036361">
    <property type="entry name" value="SAP_dom_sf"/>
</dbReference>
<dbReference type="PROSITE" id="PS00626">
    <property type="entry name" value="RCC1_2"/>
    <property type="match status" value="1"/>
</dbReference>
<proteinExistence type="predicted"/>
<dbReference type="InterPro" id="IPR003034">
    <property type="entry name" value="SAP_dom"/>
</dbReference>
<feature type="compositionally biased region" description="Basic and acidic residues" evidence="4">
    <location>
        <begin position="200"/>
        <end position="210"/>
    </location>
</feature>
<evidence type="ECO:0000313" key="6">
    <source>
        <dbReference type="EMBL" id="KAG9245888.1"/>
    </source>
</evidence>
<dbReference type="GO" id="GO:0005737">
    <property type="term" value="C:cytoplasm"/>
    <property type="evidence" value="ECO:0007669"/>
    <property type="project" value="TreeGrafter"/>
</dbReference>
<sequence>MPPKRKASTLAEEPRAKRTKSATSSNTKSAVAVKTAELVKKSKAAPTKKPTKLAASSAGSRSKNPRSAASSAVSNKRKSPTMAGPKVKKMKKNDYASMSVAELKEELAARGLAKTGNKADLVARLTNTGKANASKKVPKAPASKDWSKEYVPAIKQELEARGLATTGKKADLVAHLQGDGSGRAGVKVTAKPKPGRKPKVAAEPKPDLPKPYKFGPTINHAPTTKLDVYVFGEGSAGELGLGAFSFEGKAPLDVKRPRLNHLLKAGTVGVVAIAVGGMHAAALTHDNKILTWGVNDNGALGREVEAGGKMIDLKEDGAEAEDSDSDDDDSGLNPNEAEPRQVDPKYFPEGTVFVGLLATDSATFALTQDGAVYGWGTFRGNDGDMGFRAGKNKGESQRTPIHITELKKIVALAGGTNHVLALDNKGKVFTFGAGEQNQMGRRTVARHAHAALIPREFGLQRKNIVKLGCGDYNSFAVDKDGKVYAWGLNSFGQTGINIEDGDDNDTIPAPTQVKKLEGYKIKEITGGAHHTLSITEEGKVLIWGSIQNGQGGMDYQAVPKHVLFRDDAGEARYLIEPVELPDVTGKSISCGPDHCLLITEDNEAWSWGFNENYQCGQGGGEDKIMEATPIENSAIEGKKLVFVGAGGQFGILAGEPQNP</sequence>
<keyword evidence="1" id="KW-0344">Guanine-nucleotide releasing factor</keyword>
<feature type="compositionally biased region" description="Acidic residues" evidence="4">
    <location>
        <begin position="318"/>
        <end position="330"/>
    </location>
</feature>
<dbReference type="PROSITE" id="PS50800">
    <property type="entry name" value="SAP"/>
    <property type="match status" value="1"/>
</dbReference>
<feature type="region of interest" description="Disordered" evidence="4">
    <location>
        <begin position="181"/>
        <end position="216"/>
    </location>
</feature>
<dbReference type="EMBL" id="MU253826">
    <property type="protein sequence ID" value="KAG9245888.1"/>
    <property type="molecule type" value="Genomic_DNA"/>
</dbReference>
<feature type="repeat" description="RCC1" evidence="3">
    <location>
        <begin position="226"/>
        <end position="286"/>
    </location>
</feature>
<accession>A0A9P7Z5C7</accession>
<dbReference type="PANTHER" id="PTHR45982:SF1">
    <property type="entry name" value="REGULATOR OF CHROMOSOME CONDENSATION"/>
    <property type="match status" value="1"/>
</dbReference>
<dbReference type="SMART" id="SM00513">
    <property type="entry name" value="SAP"/>
    <property type="match status" value="2"/>
</dbReference>
<feature type="compositionally biased region" description="Low complexity" evidence="4">
    <location>
        <begin position="44"/>
        <end position="56"/>
    </location>
</feature>
<feature type="domain" description="SAP" evidence="5">
    <location>
        <begin position="95"/>
        <end position="129"/>
    </location>
</feature>